<reference evidence="1" key="1">
    <citation type="submission" date="2022-06" db="EMBL/GenBank/DDBJ databases">
        <title>Phylogenomic reconstructions and comparative analyses of Kickxellomycotina fungi.</title>
        <authorList>
            <person name="Reynolds N.K."/>
            <person name="Stajich J.E."/>
            <person name="Barry K."/>
            <person name="Grigoriev I.V."/>
            <person name="Crous P."/>
            <person name="Smith M.E."/>
        </authorList>
    </citation>
    <scope>NUCLEOTIDE SEQUENCE</scope>
    <source>
        <strain evidence="1">RSA 2271</strain>
    </source>
</reference>
<gene>
    <name evidence="1" type="ORF">EV182_008052</name>
</gene>
<keyword evidence="2" id="KW-1185">Reference proteome</keyword>
<comment type="caution">
    <text evidence="1">The sequence shown here is derived from an EMBL/GenBank/DDBJ whole genome shotgun (WGS) entry which is preliminary data.</text>
</comment>
<feature type="non-terminal residue" evidence="1">
    <location>
        <position position="218"/>
    </location>
</feature>
<organism evidence="1 2">
    <name type="scientific">Spiromyces aspiralis</name>
    <dbReference type="NCBI Taxonomy" id="68401"/>
    <lineage>
        <taxon>Eukaryota</taxon>
        <taxon>Fungi</taxon>
        <taxon>Fungi incertae sedis</taxon>
        <taxon>Zoopagomycota</taxon>
        <taxon>Kickxellomycotina</taxon>
        <taxon>Kickxellomycetes</taxon>
        <taxon>Kickxellales</taxon>
        <taxon>Kickxellaceae</taxon>
        <taxon>Spiromyces</taxon>
    </lineage>
</organism>
<evidence type="ECO:0000313" key="1">
    <source>
        <dbReference type="EMBL" id="KAJ1676512.1"/>
    </source>
</evidence>
<proteinExistence type="predicted"/>
<dbReference type="EMBL" id="JAMZIH010003979">
    <property type="protein sequence ID" value="KAJ1676512.1"/>
    <property type="molecule type" value="Genomic_DNA"/>
</dbReference>
<evidence type="ECO:0000313" key="2">
    <source>
        <dbReference type="Proteomes" id="UP001145114"/>
    </source>
</evidence>
<feature type="non-terminal residue" evidence="1">
    <location>
        <position position="1"/>
    </location>
</feature>
<sequence>FRELVANLQADIQKLRDKEREHASEAENLSSQSQAMMSLNMQLQATVLKAKAKTLDLELRKLEALQAAKQLSILEAYTPATFFKSESEALKTLLLFERLAFKAQLICGQLEQDEEVEAAISDDFVNTAEARYLLALLQGLAQRFVVYLSVCDDTEFMKLGFLHHDVSSIEKRLEGFIEQLRREEFKPVECVHAVKAGVSQLRNLVASYAPAQNTYTLD</sequence>
<accession>A0ACC1HMK4</accession>
<dbReference type="Proteomes" id="UP001145114">
    <property type="component" value="Unassembled WGS sequence"/>
</dbReference>
<protein>
    <submittedName>
        <fullName evidence="1">Uncharacterized protein</fullName>
    </submittedName>
</protein>
<name>A0ACC1HMK4_9FUNG</name>